<evidence type="ECO:0000256" key="3">
    <source>
        <dbReference type="ARBA" id="ARBA00022827"/>
    </source>
</evidence>
<organism evidence="7 8">
    <name type="scientific">Raoultibacter massiliensis</name>
    <dbReference type="NCBI Taxonomy" id="1852371"/>
    <lineage>
        <taxon>Bacteria</taxon>
        <taxon>Bacillati</taxon>
        <taxon>Actinomycetota</taxon>
        <taxon>Coriobacteriia</taxon>
        <taxon>Eggerthellales</taxon>
        <taxon>Eggerthellaceae</taxon>
        <taxon>Raoultibacter</taxon>
    </lineage>
</organism>
<dbReference type="NCBIfam" id="TIGR01409">
    <property type="entry name" value="TAT_signal_seq"/>
    <property type="match status" value="1"/>
</dbReference>
<evidence type="ECO:0000259" key="6">
    <source>
        <dbReference type="Pfam" id="PF00890"/>
    </source>
</evidence>
<dbReference type="InterPro" id="IPR006311">
    <property type="entry name" value="TAT_signal"/>
</dbReference>
<keyword evidence="5" id="KW-0732">Signal</keyword>
<keyword evidence="4" id="KW-0560">Oxidoreductase</keyword>
<dbReference type="PROSITE" id="PS51318">
    <property type="entry name" value="TAT"/>
    <property type="match status" value="1"/>
</dbReference>
<dbReference type="Gene3D" id="3.90.700.10">
    <property type="entry name" value="Succinate dehydrogenase/fumarate reductase flavoprotein, catalytic domain"/>
    <property type="match status" value="1"/>
</dbReference>
<evidence type="ECO:0000256" key="1">
    <source>
        <dbReference type="ARBA" id="ARBA00001974"/>
    </source>
</evidence>
<evidence type="ECO:0000256" key="5">
    <source>
        <dbReference type="SAM" id="SignalP"/>
    </source>
</evidence>
<dbReference type="Pfam" id="PF00890">
    <property type="entry name" value="FAD_binding_2"/>
    <property type="match status" value="1"/>
</dbReference>
<dbReference type="InterPro" id="IPR050315">
    <property type="entry name" value="FAD-oxidoreductase_2"/>
</dbReference>
<name>A0ABV1JA20_9ACTN</name>
<feature type="chain" id="PRO_5045688986" evidence="5">
    <location>
        <begin position="24"/>
        <end position="560"/>
    </location>
</feature>
<keyword evidence="8" id="KW-1185">Reference proteome</keyword>
<dbReference type="Proteomes" id="UP001487305">
    <property type="component" value="Unassembled WGS sequence"/>
</dbReference>
<comment type="caution">
    <text evidence="7">The sequence shown here is derived from an EMBL/GenBank/DDBJ whole genome shotgun (WGS) entry which is preliminary data.</text>
</comment>
<dbReference type="SUPFAM" id="SSF51905">
    <property type="entry name" value="FAD/NAD(P)-binding domain"/>
    <property type="match status" value="1"/>
</dbReference>
<keyword evidence="3" id="KW-0274">FAD</keyword>
<dbReference type="InterPro" id="IPR003953">
    <property type="entry name" value="FAD-dep_OxRdtase_2_FAD-bd"/>
</dbReference>
<keyword evidence="2" id="KW-0285">Flavoprotein</keyword>
<proteinExistence type="predicted"/>
<dbReference type="PROSITE" id="PS51257">
    <property type="entry name" value="PROKAR_LIPOPROTEIN"/>
    <property type="match status" value="1"/>
</dbReference>
<feature type="signal peptide" evidence="5">
    <location>
        <begin position="1"/>
        <end position="23"/>
    </location>
</feature>
<dbReference type="InterPro" id="IPR027477">
    <property type="entry name" value="Succ_DH/fumarate_Rdtase_cat_sf"/>
</dbReference>
<dbReference type="RefSeq" id="WP_102373499.1">
    <property type="nucleotide sequence ID" value="NZ_DBFADM010000018.1"/>
</dbReference>
<dbReference type="InterPro" id="IPR036188">
    <property type="entry name" value="FAD/NAD-bd_sf"/>
</dbReference>
<dbReference type="InterPro" id="IPR019546">
    <property type="entry name" value="TAT_signal_bac_arc"/>
</dbReference>
<feature type="domain" description="FAD-dependent oxidoreductase 2 FAD-binding" evidence="6">
    <location>
        <begin position="206"/>
        <end position="528"/>
    </location>
</feature>
<dbReference type="SUPFAM" id="SSF56425">
    <property type="entry name" value="Succinate dehydrogenase/fumarate reductase flavoprotein, catalytic domain"/>
    <property type="match status" value="1"/>
</dbReference>
<reference evidence="7 8" key="1">
    <citation type="submission" date="2024-04" db="EMBL/GenBank/DDBJ databases">
        <title>Human intestinal bacterial collection.</title>
        <authorList>
            <person name="Pauvert C."/>
            <person name="Hitch T.C.A."/>
            <person name="Clavel T."/>
        </authorList>
    </citation>
    <scope>NUCLEOTIDE SEQUENCE [LARGE SCALE GENOMIC DNA]</scope>
    <source>
        <strain evidence="7 8">CLA-KB-H42</strain>
    </source>
</reference>
<accession>A0ABV1JA20</accession>
<dbReference type="PANTHER" id="PTHR43400:SF10">
    <property type="entry name" value="3-OXOSTEROID 1-DEHYDROGENASE"/>
    <property type="match status" value="1"/>
</dbReference>
<dbReference type="Gene3D" id="3.50.50.60">
    <property type="entry name" value="FAD/NAD(P)-binding domain"/>
    <property type="match status" value="1"/>
</dbReference>
<comment type="cofactor">
    <cofactor evidence="1">
        <name>FAD</name>
        <dbReference type="ChEBI" id="CHEBI:57692"/>
    </cofactor>
</comment>
<dbReference type="PANTHER" id="PTHR43400">
    <property type="entry name" value="FUMARATE REDUCTASE"/>
    <property type="match status" value="1"/>
</dbReference>
<sequence length="560" mass="58923">MKQVTRRNFLGLSAAAVSGMALASVAGCSPSAEGDSGIQNSAVGAGTASDASTAYAVRASGADRFAIKPVKASELGEPYATCEWLVIGGGNTGLFAAIHGLELGMDTILLEKNPMTGGAGVGTEATQLFNDSKYLQESGSPCGTSAEVYHYFQMQNAWLSDGLLVSNYIKHNHGPHDWLYDNGMGIVFCASGGVEAPVGGIMYEGMGSGVNAFVTEKFEEKGGRLYTSMGATKLVVDDSGAVVGALADGKDEKDLYFSAKNVFLGTGGFGANPDMVAYYIGEAGTIAYKRDEQMGIPHNGDGIAMALGVGGVESQEMWAAAPGQGSPASPDNVWDSEIDRACREANLWVNERGKRLGNEKWDAISSNFGTAYRQNGGFYFNVFDQAAVERMETEPFIMGSRWVIAPEGDGDPMPSMGEALDAAVGGGAVWKGDTVEELASSAGIDAEGLAATIARYNELARNGEDVDFWKDPVALHELATGPFYAIKVVPTWFSTLCGVKVDEDLRVIDAQGYPIKGLFAGGADASQFFMTEYSHGFGGSCSAFSYFCGWYAAEVAESSL</sequence>
<dbReference type="EMBL" id="JBBNOP010000002">
    <property type="protein sequence ID" value="MEQ3361921.1"/>
    <property type="molecule type" value="Genomic_DNA"/>
</dbReference>
<evidence type="ECO:0000256" key="4">
    <source>
        <dbReference type="ARBA" id="ARBA00023002"/>
    </source>
</evidence>
<evidence type="ECO:0000313" key="8">
    <source>
        <dbReference type="Proteomes" id="UP001487305"/>
    </source>
</evidence>
<protein>
    <submittedName>
        <fullName evidence="7">FAD-binding protein</fullName>
    </submittedName>
</protein>
<evidence type="ECO:0000313" key="7">
    <source>
        <dbReference type="EMBL" id="MEQ3361921.1"/>
    </source>
</evidence>
<gene>
    <name evidence="7" type="ORF">AAA083_02895</name>
</gene>
<evidence type="ECO:0000256" key="2">
    <source>
        <dbReference type="ARBA" id="ARBA00022630"/>
    </source>
</evidence>